<keyword evidence="5 7" id="KW-0472">Membrane</keyword>
<keyword evidence="3 7" id="KW-0812">Transmembrane</keyword>
<feature type="region of interest" description="Disordered" evidence="6">
    <location>
        <begin position="1"/>
        <end position="47"/>
    </location>
</feature>
<accession>A0A9W2VVA8</accession>
<organism evidence="8 9">
    <name type="scientific">Panthera pardus</name>
    <name type="common">Leopard</name>
    <name type="synonym">Felis pardus</name>
    <dbReference type="NCBI Taxonomy" id="9691"/>
    <lineage>
        <taxon>Eukaryota</taxon>
        <taxon>Metazoa</taxon>
        <taxon>Chordata</taxon>
        <taxon>Craniata</taxon>
        <taxon>Vertebrata</taxon>
        <taxon>Euteleostomi</taxon>
        <taxon>Mammalia</taxon>
        <taxon>Eutheria</taxon>
        <taxon>Laurasiatheria</taxon>
        <taxon>Carnivora</taxon>
        <taxon>Feliformia</taxon>
        <taxon>Felidae</taxon>
        <taxon>Pantherinae</taxon>
        <taxon>Panthera</taxon>
    </lineage>
</organism>
<evidence type="ECO:0000256" key="2">
    <source>
        <dbReference type="ARBA" id="ARBA00006843"/>
    </source>
</evidence>
<evidence type="ECO:0000256" key="4">
    <source>
        <dbReference type="ARBA" id="ARBA00022989"/>
    </source>
</evidence>
<reference evidence="9" key="1">
    <citation type="submission" date="2025-08" db="UniProtKB">
        <authorList>
            <consortium name="RefSeq"/>
        </authorList>
    </citation>
    <scope>IDENTIFICATION</scope>
    <source>
        <tissue evidence="9">Whole blood</tissue>
    </source>
</reference>
<dbReference type="RefSeq" id="XP_053762408.1">
    <property type="nucleotide sequence ID" value="XM_053906433.1"/>
</dbReference>
<feature type="transmembrane region" description="Helical" evidence="7">
    <location>
        <begin position="57"/>
        <end position="80"/>
    </location>
</feature>
<dbReference type="AlphaFoldDB" id="A0A9W2VVA8"/>
<evidence type="ECO:0000313" key="9">
    <source>
        <dbReference type="RefSeq" id="XP_053762408.1"/>
    </source>
</evidence>
<comment type="subcellular location">
    <subcellularLocation>
        <location evidence="1">Membrane</location>
    </subcellularLocation>
</comment>
<dbReference type="CTD" id="111216276"/>
<evidence type="ECO:0000256" key="3">
    <source>
        <dbReference type="ARBA" id="ARBA00022692"/>
    </source>
</evidence>
<sequence>MPPKHAPPAAKGAAAAKGPPAAGVPPAAGAPPAAGDPEKPPEETQTPEELAFYAPNYLCLTILAVILFPPLGLIAIFFSYKTSQANKNSEWDDAYLNSGRTGWLDVFAILIGLGIIYAYTLFM</sequence>
<name>A0A9W2VVA8_PANPR</name>
<proteinExistence type="inferred from homology"/>
<dbReference type="GO" id="GO:0016020">
    <property type="term" value="C:membrane"/>
    <property type="evidence" value="ECO:0007669"/>
    <property type="project" value="UniProtKB-SubCell"/>
</dbReference>
<evidence type="ECO:0000256" key="5">
    <source>
        <dbReference type="ARBA" id="ARBA00023136"/>
    </source>
</evidence>
<feature type="transmembrane region" description="Helical" evidence="7">
    <location>
        <begin position="100"/>
        <end position="122"/>
    </location>
</feature>
<dbReference type="GeneID" id="109251512"/>
<evidence type="ECO:0000256" key="6">
    <source>
        <dbReference type="SAM" id="MobiDB-lite"/>
    </source>
</evidence>
<keyword evidence="4 7" id="KW-1133">Transmembrane helix</keyword>
<dbReference type="PANTHER" id="PTHR14768:SF5">
    <property type="entry name" value="TRANSMEMBRANE PROTEIN PMIS2"/>
    <property type="match status" value="1"/>
</dbReference>
<dbReference type="Pfam" id="PF04505">
    <property type="entry name" value="CD225"/>
    <property type="match status" value="1"/>
</dbReference>
<evidence type="ECO:0000313" key="8">
    <source>
        <dbReference type="Proteomes" id="UP001165780"/>
    </source>
</evidence>
<dbReference type="InterPro" id="IPR007593">
    <property type="entry name" value="CD225/Dispanin_fam"/>
</dbReference>
<comment type="similarity">
    <text evidence="2">Belongs to the CD225/Dispanin family.</text>
</comment>
<feature type="compositionally biased region" description="Low complexity" evidence="6">
    <location>
        <begin position="7"/>
        <end position="35"/>
    </location>
</feature>
<evidence type="ECO:0000256" key="7">
    <source>
        <dbReference type="SAM" id="Phobius"/>
    </source>
</evidence>
<protein>
    <submittedName>
        <fullName evidence="9">Transmembrane protein PMIS2</fullName>
    </submittedName>
</protein>
<dbReference type="Proteomes" id="UP001165780">
    <property type="component" value="Unplaced"/>
</dbReference>
<dbReference type="PANTHER" id="PTHR14768">
    <property type="entry name" value="UPF0338 PROTEIN"/>
    <property type="match status" value="1"/>
</dbReference>
<gene>
    <name evidence="9" type="primary">PMIS2</name>
</gene>
<evidence type="ECO:0000256" key="1">
    <source>
        <dbReference type="ARBA" id="ARBA00004370"/>
    </source>
</evidence>
<keyword evidence="8" id="KW-1185">Reference proteome</keyword>